<dbReference type="InterPro" id="IPR036238">
    <property type="entry name" value="Transglutaminase_C_sf"/>
</dbReference>
<dbReference type="GO" id="GO:0003810">
    <property type="term" value="F:protein-glutamine gamma-glutamyltransferase activity"/>
    <property type="evidence" value="ECO:0007669"/>
    <property type="project" value="UniProtKB-EC"/>
</dbReference>
<comment type="cofactor">
    <cofactor evidence="3">
        <name>Ca(2+)</name>
        <dbReference type="ChEBI" id="CHEBI:29108"/>
    </cofactor>
    <text evidence="3">Binds 1 Ca(2+) ion per subunit.</text>
</comment>
<feature type="active site" evidence="2">
    <location>
        <position position="351"/>
    </location>
</feature>
<keyword evidence="7" id="KW-1185">Reference proteome</keyword>
<dbReference type="InterPro" id="IPR023608">
    <property type="entry name" value="Transglutaminase_animal"/>
</dbReference>
<dbReference type="PIRSF" id="PIRSF000459">
    <property type="entry name" value="TGM_EBP42"/>
    <property type="match status" value="1"/>
</dbReference>
<evidence type="ECO:0000256" key="1">
    <source>
        <dbReference type="ARBA" id="ARBA00005968"/>
    </source>
</evidence>
<gene>
    <name evidence="6" type="primary">LOC115551289</name>
</gene>
<feature type="binding site" evidence="3">
    <location>
        <position position="440"/>
    </location>
    <ligand>
        <name>Ca(2+)</name>
        <dbReference type="ChEBI" id="CHEBI:29108"/>
    </ligand>
</feature>
<dbReference type="Pfam" id="PF01841">
    <property type="entry name" value="Transglut_core"/>
    <property type="match status" value="1"/>
</dbReference>
<dbReference type="InterPro" id="IPR036985">
    <property type="entry name" value="Transglutaminase-like_sf"/>
</dbReference>
<dbReference type="SUPFAM" id="SSF81296">
    <property type="entry name" value="E set domains"/>
    <property type="match status" value="1"/>
</dbReference>
<dbReference type="AlphaFoldDB" id="A0A8C4Z889"/>
<feature type="region of interest" description="Disordered" evidence="4">
    <location>
        <begin position="406"/>
        <end position="427"/>
    </location>
</feature>
<feature type="binding site" evidence="3">
    <location>
        <position position="445"/>
    </location>
    <ligand>
        <name>Ca(2+)</name>
        <dbReference type="ChEBI" id="CHEBI:29108"/>
    </ligand>
</feature>
<feature type="active site" evidence="2">
    <location>
        <position position="328"/>
    </location>
</feature>
<dbReference type="InterPro" id="IPR001102">
    <property type="entry name" value="Transglutaminase_N"/>
</dbReference>
<feature type="active site" evidence="2">
    <location>
        <position position="271"/>
    </location>
</feature>
<dbReference type="GO" id="GO:0046872">
    <property type="term" value="F:metal ion binding"/>
    <property type="evidence" value="ECO:0007669"/>
    <property type="project" value="UniProtKB-KW"/>
</dbReference>
<reference evidence="6" key="2">
    <citation type="submission" date="2025-09" db="UniProtKB">
        <authorList>
            <consortium name="Ensembl"/>
        </authorList>
    </citation>
    <scope>IDENTIFICATION</scope>
</reference>
<dbReference type="InterPro" id="IPR008958">
    <property type="entry name" value="Transglutaminase_C"/>
</dbReference>
<organism evidence="6 7">
    <name type="scientific">Gadus morhua</name>
    <name type="common">Atlantic cod</name>
    <dbReference type="NCBI Taxonomy" id="8049"/>
    <lineage>
        <taxon>Eukaryota</taxon>
        <taxon>Metazoa</taxon>
        <taxon>Chordata</taxon>
        <taxon>Craniata</taxon>
        <taxon>Vertebrata</taxon>
        <taxon>Euteleostomi</taxon>
        <taxon>Actinopterygii</taxon>
        <taxon>Neopterygii</taxon>
        <taxon>Teleostei</taxon>
        <taxon>Neoteleostei</taxon>
        <taxon>Acanthomorphata</taxon>
        <taxon>Zeiogadaria</taxon>
        <taxon>Gadariae</taxon>
        <taxon>Gadiformes</taxon>
        <taxon>Gadoidei</taxon>
        <taxon>Gadidae</taxon>
        <taxon>Gadus</taxon>
    </lineage>
</organism>
<name>A0A8C4Z889_GADMO</name>
<dbReference type="SUPFAM" id="SSF49309">
    <property type="entry name" value="Transglutaminase, two C-terminal domains"/>
    <property type="match status" value="2"/>
</dbReference>
<keyword evidence="3" id="KW-0479">Metal-binding</keyword>
<evidence type="ECO:0000259" key="5">
    <source>
        <dbReference type="SMART" id="SM00460"/>
    </source>
</evidence>
<dbReference type="Pfam" id="PF00868">
    <property type="entry name" value="Transglut_N"/>
    <property type="match status" value="1"/>
</dbReference>
<feature type="binding site" evidence="3">
    <location>
        <position position="391"/>
    </location>
    <ligand>
        <name>Ca(2+)</name>
        <dbReference type="ChEBI" id="CHEBI:29108"/>
    </ligand>
</feature>
<dbReference type="PROSITE" id="PS00547">
    <property type="entry name" value="TRANSGLUTAMINASES"/>
    <property type="match status" value="1"/>
</dbReference>
<feature type="domain" description="Transglutaminase-like" evidence="5">
    <location>
        <begin position="263"/>
        <end position="354"/>
    </location>
</feature>
<dbReference type="GeneTree" id="ENSGT01050000244866"/>
<accession>A0A8C4Z889</accession>
<dbReference type="InterPro" id="IPR013808">
    <property type="entry name" value="Transglutaminase_AS"/>
</dbReference>
<feature type="compositionally biased region" description="Polar residues" evidence="4">
    <location>
        <begin position="406"/>
        <end position="426"/>
    </location>
</feature>
<dbReference type="InterPro" id="IPR038765">
    <property type="entry name" value="Papain-like_cys_pep_sf"/>
</dbReference>
<dbReference type="GO" id="GO:0005739">
    <property type="term" value="C:mitochondrion"/>
    <property type="evidence" value="ECO:0007669"/>
    <property type="project" value="TreeGrafter"/>
</dbReference>
<feature type="binding site" evidence="3">
    <location>
        <position position="393"/>
    </location>
    <ligand>
        <name>Ca(2+)</name>
        <dbReference type="ChEBI" id="CHEBI:29108"/>
    </ligand>
</feature>
<dbReference type="Pfam" id="PF00927">
    <property type="entry name" value="Transglut_C"/>
    <property type="match status" value="1"/>
</dbReference>
<protein>
    <submittedName>
        <fullName evidence="6">Transglutaminase 2, like</fullName>
    </submittedName>
</protein>
<reference evidence="6" key="1">
    <citation type="submission" date="2025-08" db="UniProtKB">
        <authorList>
            <consortium name="Ensembl"/>
        </authorList>
    </citation>
    <scope>IDENTIFICATION</scope>
</reference>
<dbReference type="PANTHER" id="PTHR11590:SF73">
    <property type="entry name" value="NOVEL TRANSGLUTAMINASE FAMILY PROTEIN-RELATED"/>
    <property type="match status" value="1"/>
</dbReference>
<evidence type="ECO:0000313" key="6">
    <source>
        <dbReference type="Ensembl" id="ENSGMOP00000008365.2"/>
    </source>
</evidence>
<sequence length="698" mass="79161">MAHTNRFIAGVDLRSQENNRAHRTEEIDRKRLIVRRGQAFSLTVHLFHPLQSGHELALVLKQDKTNDDIVIRQRTAGGSGDKWWLHQQSARNELLLTVYSPARAAVGEYRLAVELMSGNRLLERTEFTKMYLLFNPWCKDDAVYFPDERLLEEYIMNENGRIFRGSADYMSGMPWNFGQFEDNVMDICFEILDRFKPARSDPPNYMRQRWDPVYISRAVVAMVNANDDGGVLVGKWQEPYTGGVQPTKWMSSVPILEKWSKSKSGVKYGQCWVFAAVACTVLRCLGIPTRCITNFESAHDTDGNLSIDRVYNIHRENYDHADSIWNFHCWIESYMQREDLPEGYGGWQVLDPTPQERSSGMFRCGPCPLKAIKEGDLNVKFDVPFVFAEVNADIINWEIRPDGQRKQLSSSSAKVGRNISTKSPYSNEREDITHQYKYQEGSAKEREVYNKAGRRISGPDGEEESKPANEPGKVQLEIKHAKPVFGTDFDVIFELENMGDEEVSCKLNMMSEAVTYSSVHLGWCQNSTVNVVIPAHKVHRETVRLLYTKYASVVSEHNIIRVTGVARVSGQEKSILEMVNIPLSKPKLSIKVPGWVILNRKITTVITFTNPLPVPLNRGVFTVEGAGLLPTKEIRISGSIAPGQRVSVELSFTPMRAGVREFLVDFDSDRLQDVKGVATLVVRKTSPSYSSMMPNIFG</sequence>
<dbReference type="Ensembl" id="ENSGMOT00000008603.2">
    <property type="protein sequence ID" value="ENSGMOP00000008365.2"/>
    <property type="gene ID" value="ENSGMOG00000007893.2"/>
</dbReference>
<dbReference type="InterPro" id="IPR013783">
    <property type="entry name" value="Ig-like_fold"/>
</dbReference>
<evidence type="ECO:0000256" key="2">
    <source>
        <dbReference type="PIRSR" id="PIRSR000459-1"/>
    </source>
</evidence>
<dbReference type="Gene3D" id="3.90.260.10">
    <property type="entry name" value="Transglutaminase-like"/>
    <property type="match status" value="1"/>
</dbReference>
<dbReference type="PANTHER" id="PTHR11590">
    <property type="entry name" value="PROTEIN-GLUTAMINE GAMMA-GLUTAMYLTRANSFERASE"/>
    <property type="match status" value="1"/>
</dbReference>
<evidence type="ECO:0000256" key="4">
    <source>
        <dbReference type="SAM" id="MobiDB-lite"/>
    </source>
</evidence>
<dbReference type="InterPro" id="IPR002931">
    <property type="entry name" value="Transglutaminase-like"/>
</dbReference>
<dbReference type="SMART" id="SM00460">
    <property type="entry name" value="TGc"/>
    <property type="match status" value="1"/>
</dbReference>
<evidence type="ECO:0000313" key="7">
    <source>
        <dbReference type="Proteomes" id="UP000694546"/>
    </source>
</evidence>
<proteinExistence type="inferred from homology"/>
<dbReference type="InterPro" id="IPR014756">
    <property type="entry name" value="Ig_E-set"/>
</dbReference>
<keyword evidence="3" id="KW-0106">Calcium</keyword>
<dbReference type="Proteomes" id="UP000694546">
    <property type="component" value="Chromosome 9"/>
</dbReference>
<dbReference type="GO" id="GO:0007399">
    <property type="term" value="P:nervous system development"/>
    <property type="evidence" value="ECO:0007669"/>
    <property type="project" value="UniProtKB-ARBA"/>
</dbReference>
<evidence type="ECO:0000256" key="3">
    <source>
        <dbReference type="PIRSR" id="PIRSR000459-2"/>
    </source>
</evidence>
<feature type="region of interest" description="Disordered" evidence="4">
    <location>
        <begin position="454"/>
        <end position="473"/>
    </location>
</feature>
<dbReference type="OMA" id="STWNFHC"/>
<comment type="similarity">
    <text evidence="1">Belongs to the transglutaminase superfamily. Transglutaminase family.</text>
</comment>
<dbReference type="Gene3D" id="2.60.40.10">
    <property type="entry name" value="Immunoglobulins"/>
    <property type="match status" value="3"/>
</dbReference>
<dbReference type="SUPFAM" id="SSF54001">
    <property type="entry name" value="Cysteine proteinases"/>
    <property type="match status" value="1"/>
</dbReference>
<dbReference type="InterPro" id="IPR050779">
    <property type="entry name" value="Transglutaminase"/>
</dbReference>